<dbReference type="PANTHER" id="PTHR45824:SF29">
    <property type="entry name" value="GH16843P"/>
    <property type="match status" value="1"/>
</dbReference>
<dbReference type="GO" id="GO:0008526">
    <property type="term" value="F:phosphatidylinositol transfer activity"/>
    <property type="evidence" value="ECO:0007669"/>
    <property type="project" value="TreeGrafter"/>
</dbReference>
<dbReference type="CDD" id="cd14273">
    <property type="entry name" value="UBA_TAP-C_like"/>
    <property type="match status" value="1"/>
</dbReference>
<dbReference type="SMART" id="SM01100">
    <property type="entry name" value="CRAL_TRIO_N"/>
    <property type="match status" value="2"/>
</dbReference>
<comment type="caution">
    <text evidence="3">The sequence shown here is derived from an EMBL/GenBank/DDBJ whole genome shotgun (WGS) entry which is preliminary data.</text>
</comment>
<feature type="domain" description="CRAL-TRIO" evidence="2">
    <location>
        <begin position="448"/>
        <end position="638"/>
    </location>
</feature>
<gene>
    <name evidence="3" type="ORF">CcCBS67573_g07226</name>
</gene>
<dbReference type="Pfam" id="PF00650">
    <property type="entry name" value="CRAL_TRIO"/>
    <property type="match status" value="2"/>
</dbReference>
<dbReference type="InterPro" id="IPR011074">
    <property type="entry name" value="CRAL/TRIO_N_dom"/>
</dbReference>
<reference evidence="3 4" key="1">
    <citation type="journal article" date="2019" name="Sci. Rep.">
        <title>Comparative genomics of chytrid fungi reveal insights into the obligate biotrophic and pathogenic lifestyle of Synchytrium endobioticum.</title>
        <authorList>
            <person name="van de Vossenberg B.T.L.H."/>
            <person name="Warris S."/>
            <person name="Nguyen H.D.T."/>
            <person name="van Gent-Pelzer M.P.E."/>
            <person name="Joly D.L."/>
            <person name="van de Geest H.C."/>
            <person name="Bonants P.J.M."/>
            <person name="Smith D.S."/>
            <person name="Levesque C.A."/>
            <person name="van der Lee T.A.J."/>
        </authorList>
    </citation>
    <scope>NUCLEOTIDE SEQUENCE [LARGE SCALE GENOMIC DNA]</scope>
    <source>
        <strain evidence="3 4">CBS 675.73</strain>
    </source>
</reference>
<dbReference type="Gene3D" id="3.40.525.10">
    <property type="entry name" value="CRAL-TRIO lipid binding domain"/>
    <property type="match status" value="3"/>
</dbReference>
<dbReference type="Proteomes" id="UP000320333">
    <property type="component" value="Unassembled WGS sequence"/>
</dbReference>
<evidence type="ECO:0000259" key="2">
    <source>
        <dbReference type="PROSITE" id="PS50191"/>
    </source>
</evidence>
<dbReference type="InterPro" id="IPR001251">
    <property type="entry name" value="CRAL-TRIO_dom"/>
</dbReference>
<name>A0A507EY46_9FUNG</name>
<dbReference type="PANTHER" id="PTHR45824">
    <property type="entry name" value="GH16843P"/>
    <property type="match status" value="1"/>
</dbReference>
<dbReference type="EMBL" id="QEAP01000361">
    <property type="protein sequence ID" value="TPX68290.1"/>
    <property type="molecule type" value="Genomic_DNA"/>
</dbReference>
<dbReference type="SUPFAM" id="SSF52087">
    <property type="entry name" value="CRAL/TRIO domain"/>
    <property type="match status" value="3"/>
</dbReference>
<dbReference type="SMART" id="SM00516">
    <property type="entry name" value="SEC14"/>
    <property type="match status" value="2"/>
</dbReference>
<dbReference type="InterPro" id="IPR052578">
    <property type="entry name" value="PI_Transfer_CRAL-TRIO"/>
</dbReference>
<feature type="domain" description="CRAL-TRIO" evidence="2">
    <location>
        <begin position="113"/>
        <end position="338"/>
    </location>
</feature>
<evidence type="ECO:0000256" key="1">
    <source>
        <dbReference type="SAM" id="MobiDB-lite"/>
    </source>
</evidence>
<protein>
    <recommendedName>
        <fullName evidence="2">CRAL-TRIO domain-containing protein</fullName>
    </recommendedName>
</protein>
<dbReference type="PROSITE" id="PS50191">
    <property type="entry name" value="CRAL_TRIO"/>
    <property type="match status" value="2"/>
</dbReference>
<dbReference type="AlphaFoldDB" id="A0A507EY46"/>
<sequence length="650" mass="72086">MNDARTTPILRITHPVPSQIPPLTPDQVECIASLLDQVPSLIESLEATPAESAILQAWATHDIARRYLKATHWNLESATAKLKASLQWRNEFKPSEIPPEEVEPEAVCGKGFVHGFSKDGQPVLYGCGRLDDLKTWDRNLRFCVFLVERAIRLMPEGVEKLTIVLDNEGLGLWNSPPVSFMLQLVSITEKHYPERLGHCILSSPSWFGWGLWNVISPFLDPAIKAKVFFADMGRKTVTHTEQSVDEQISGAEKKEGKSASGWGSFFGLSEQQPATPPSEASSSVAGGVWGSIFGAGEAAKVSENSENTVGTGGWTDILELIDADQLPVEFGGANEFTYTHEVYWKAICEAGQQMPTSLPILECSQKHVIEPVAFTQDQEEQIKKLAAMVPEMVASLEGGVTAEETATLSAWCDISTVRRYLVSQKWVFNVAATKLRDTLQWRKDFKPDKITADEVEPEGVSGKAFISGFGRKGQPLLYSIHRLDKTKTFDRYLRYCIFLLEKCIRVMPPGVERMTFLIDNGGLGVFNAPPVSFVSKFIGIAEAHYPQRLDTAVMLNPSWFIFGLFRIISPFMDPITRAKVHFAHVGPNDHLNAGTSSSSTSSSDVNVEPGTGGWTNIFQYVDPSQLPAQYGGTHDFQYDHKVFWDLIKKV</sequence>
<proteinExistence type="predicted"/>
<organism evidence="3 4">
    <name type="scientific">Chytriomyces confervae</name>
    <dbReference type="NCBI Taxonomy" id="246404"/>
    <lineage>
        <taxon>Eukaryota</taxon>
        <taxon>Fungi</taxon>
        <taxon>Fungi incertae sedis</taxon>
        <taxon>Chytridiomycota</taxon>
        <taxon>Chytridiomycota incertae sedis</taxon>
        <taxon>Chytridiomycetes</taxon>
        <taxon>Chytridiales</taxon>
        <taxon>Chytriomycetaceae</taxon>
        <taxon>Chytriomyces</taxon>
    </lineage>
</organism>
<feature type="region of interest" description="Disordered" evidence="1">
    <location>
        <begin position="240"/>
        <end position="259"/>
    </location>
</feature>
<dbReference type="InterPro" id="IPR036865">
    <property type="entry name" value="CRAL-TRIO_dom_sf"/>
</dbReference>
<keyword evidence="4" id="KW-1185">Reference proteome</keyword>
<dbReference type="OrthoDB" id="75724at2759"/>
<evidence type="ECO:0000313" key="4">
    <source>
        <dbReference type="Proteomes" id="UP000320333"/>
    </source>
</evidence>
<dbReference type="SUPFAM" id="SSF46938">
    <property type="entry name" value="CRAL/TRIO N-terminal domain"/>
    <property type="match status" value="2"/>
</dbReference>
<evidence type="ECO:0000313" key="3">
    <source>
        <dbReference type="EMBL" id="TPX68290.1"/>
    </source>
</evidence>
<accession>A0A507EY46</accession>
<dbReference type="InterPro" id="IPR036273">
    <property type="entry name" value="CRAL/TRIO_N_dom_sf"/>
</dbReference>
<dbReference type="CDD" id="cd00170">
    <property type="entry name" value="SEC14"/>
    <property type="match status" value="2"/>
</dbReference>